<name>A0AB74UML1_9VIRU</name>
<reference evidence="1" key="1">
    <citation type="submission" date="2024-10" db="EMBL/GenBank/DDBJ databases">
        <title>Genetic diversity among independent isolates of the Dolichocephalovirinae subfamily.</title>
        <authorList>
            <person name="Ely B."/>
            <person name="Thomas Q."/>
            <person name="Mohammadi T."/>
        </authorList>
    </citation>
    <scope>NUCLEOTIDE SEQUENCE</scope>
</reference>
<evidence type="ECO:0000313" key="1">
    <source>
        <dbReference type="EMBL" id="XHV10545.1"/>
    </source>
</evidence>
<evidence type="ECO:0008006" key="2">
    <source>
        <dbReference type="Google" id="ProtNLM"/>
    </source>
</evidence>
<sequence length="144" mass="15174">MATLQARITSLAQAIRDKINLMMPRLLPTGGAAGAPLVKTTASDYAVGWGKREWVMDSLTTDASGLRTITYPVALSVKPFVIGQVDQASSGSPRATAVEILDRTATGCTVKTYRHAVTGVLIGGSVPGMEVYPNAAFSLHIREA</sequence>
<gene>
    <name evidence="1" type="ORF">BL57_073</name>
</gene>
<organism evidence="1">
    <name type="scientific">Caulobacter phage BL57</name>
    <dbReference type="NCBI Taxonomy" id="3348355"/>
    <lineage>
        <taxon>Viruses</taxon>
    </lineage>
</organism>
<dbReference type="EMBL" id="PQ287320">
    <property type="protein sequence ID" value="XHV10545.1"/>
    <property type="molecule type" value="Genomic_DNA"/>
</dbReference>
<accession>A0AB74UML1</accession>
<protein>
    <recommendedName>
        <fullName evidence="2">Tail protein</fullName>
    </recommendedName>
</protein>
<proteinExistence type="predicted"/>